<keyword evidence="2" id="KW-0238">DNA-binding</keyword>
<keyword evidence="3" id="KW-0804">Transcription</keyword>
<dbReference type="EMBL" id="JAEDXU010000008">
    <property type="protein sequence ID" value="MBP1047501.1"/>
    <property type="molecule type" value="Genomic_DNA"/>
</dbReference>
<dbReference type="InterPro" id="IPR010499">
    <property type="entry name" value="AraC_E-bd"/>
</dbReference>
<dbReference type="InterPro" id="IPR029442">
    <property type="entry name" value="GyrI-like"/>
</dbReference>
<dbReference type="Pfam" id="PF06445">
    <property type="entry name" value="GyrI-like"/>
    <property type="match status" value="1"/>
</dbReference>
<evidence type="ECO:0000256" key="2">
    <source>
        <dbReference type="ARBA" id="ARBA00023125"/>
    </source>
</evidence>
<dbReference type="SUPFAM" id="SSF55136">
    <property type="entry name" value="Probable bacterial effector-binding domain"/>
    <property type="match status" value="1"/>
</dbReference>
<dbReference type="InterPro" id="IPR050959">
    <property type="entry name" value="MarA-like"/>
</dbReference>
<evidence type="ECO:0000256" key="3">
    <source>
        <dbReference type="ARBA" id="ARBA00023163"/>
    </source>
</evidence>
<dbReference type="Gene3D" id="1.10.10.60">
    <property type="entry name" value="Homeodomain-like"/>
    <property type="match status" value="2"/>
</dbReference>
<evidence type="ECO:0000313" key="5">
    <source>
        <dbReference type="EMBL" id="MBP1047501.1"/>
    </source>
</evidence>
<dbReference type="InterPro" id="IPR011256">
    <property type="entry name" value="Reg_factor_effector_dom_sf"/>
</dbReference>
<dbReference type="SUPFAM" id="SSF46689">
    <property type="entry name" value="Homeodomain-like"/>
    <property type="match status" value="2"/>
</dbReference>
<evidence type="ECO:0000313" key="6">
    <source>
        <dbReference type="Proteomes" id="UP000673375"/>
    </source>
</evidence>
<dbReference type="Proteomes" id="UP000673375">
    <property type="component" value="Unassembled WGS sequence"/>
</dbReference>
<keyword evidence="6" id="KW-1185">Reference proteome</keyword>
<dbReference type="InterPro" id="IPR018060">
    <property type="entry name" value="HTH_AraC"/>
</dbReference>
<dbReference type="PANTHER" id="PTHR47504:SF6">
    <property type="entry name" value="ARAC-FAMILY TRANSCRIPTIONAL REGULATOR"/>
    <property type="match status" value="1"/>
</dbReference>
<reference evidence="5 6" key="1">
    <citation type="submission" date="2020-12" db="EMBL/GenBank/DDBJ databases">
        <title>Vagococcus allomyrinae sp. nov. and Enterococcus lavae sp. nov., isolated from the larvae of Allomyrina dichotoma.</title>
        <authorList>
            <person name="Lee S.D."/>
        </authorList>
    </citation>
    <scope>NUCLEOTIDE SEQUENCE [LARGE SCALE GENOMIC DNA]</scope>
    <source>
        <strain evidence="5 6">BWM-S5</strain>
    </source>
</reference>
<evidence type="ECO:0000259" key="4">
    <source>
        <dbReference type="PROSITE" id="PS01124"/>
    </source>
</evidence>
<evidence type="ECO:0000256" key="1">
    <source>
        <dbReference type="ARBA" id="ARBA00023015"/>
    </source>
</evidence>
<gene>
    <name evidence="5" type="ORF">I6N96_14540</name>
</gene>
<dbReference type="SMART" id="SM00871">
    <property type="entry name" value="AraC_E_bind"/>
    <property type="match status" value="1"/>
</dbReference>
<proteinExistence type="predicted"/>
<protein>
    <submittedName>
        <fullName evidence="5">AraC family transcriptional regulator</fullName>
    </submittedName>
</protein>
<name>A0ABS4CN03_9ENTE</name>
<organism evidence="5 6">
    <name type="scientific">Enterococcus larvae</name>
    <dbReference type="NCBI Taxonomy" id="2794352"/>
    <lineage>
        <taxon>Bacteria</taxon>
        <taxon>Bacillati</taxon>
        <taxon>Bacillota</taxon>
        <taxon>Bacilli</taxon>
        <taxon>Lactobacillales</taxon>
        <taxon>Enterococcaceae</taxon>
        <taxon>Enterococcus</taxon>
    </lineage>
</organism>
<dbReference type="SMART" id="SM00342">
    <property type="entry name" value="HTH_ARAC"/>
    <property type="match status" value="1"/>
</dbReference>
<dbReference type="InterPro" id="IPR009057">
    <property type="entry name" value="Homeodomain-like_sf"/>
</dbReference>
<keyword evidence="1" id="KW-0805">Transcription regulation</keyword>
<dbReference type="Pfam" id="PF12833">
    <property type="entry name" value="HTH_18"/>
    <property type="match status" value="1"/>
</dbReference>
<accession>A0ABS4CN03</accession>
<feature type="domain" description="HTH araC/xylS-type" evidence="4">
    <location>
        <begin position="8"/>
        <end position="106"/>
    </location>
</feature>
<dbReference type="PROSITE" id="PS01124">
    <property type="entry name" value="HTH_ARAC_FAMILY_2"/>
    <property type="match status" value="1"/>
</dbReference>
<dbReference type="Gene3D" id="3.20.80.10">
    <property type="entry name" value="Regulatory factor, effector binding domain"/>
    <property type="match status" value="1"/>
</dbReference>
<sequence>MNKQEIVNRSIDYILLNFEKNITIDDLSNQLHISKYYFCRIFKEITGESVYAFIKRFKMEQSAIELKINNNQLLSEIGLNYGYSSTNFSSVFKQHYHSSPSDYRKLAGRLSTVNPFYPEIIECFDSYEAFDSKVQIKELDSFYIVYERTLGNYVDLKEKWQQFIDKNKSCLNEGDLLIERFYSDPSSTTLHNNVCDLCIPTVEAESFEENFDVITGGKYAVYPFSGSVQDIFREIQGLFSIWLPKSPYQMTKKYGLTIYRRADFENDHVAIDVCIPIK</sequence>
<comment type="caution">
    <text evidence="5">The sequence shown here is derived from an EMBL/GenBank/DDBJ whole genome shotgun (WGS) entry which is preliminary data.</text>
</comment>
<dbReference type="PANTHER" id="PTHR47504">
    <property type="entry name" value="RIGHT ORIGIN-BINDING PROTEIN"/>
    <property type="match status" value="1"/>
</dbReference>